<dbReference type="InterPro" id="IPR027417">
    <property type="entry name" value="P-loop_NTPase"/>
</dbReference>
<name>A0ABV4N6T6_9VIBR</name>
<feature type="transmembrane region" description="Helical" evidence="2">
    <location>
        <begin position="232"/>
        <end position="257"/>
    </location>
</feature>
<feature type="region of interest" description="Disordered" evidence="1">
    <location>
        <begin position="288"/>
        <end position="317"/>
    </location>
</feature>
<dbReference type="Proteomes" id="UP001570417">
    <property type="component" value="Unassembled WGS sequence"/>
</dbReference>
<feature type="domain" description="SPOR" evidence="3">
    <location>
        <begin position="432"/>
        <end position="510"/>
    </location>
</feature>
<organism evidence="4 5">
    <name type="scientific">Vibrio gallaecicus</name>
    <dbReference type="NCBI Taxonomy" id="552386"/>
    <lineage>
        <taxon>Bacteria</taxon>
        <taxon>Pseudomonadati</taxon>
        <taxon>Pseudomonadota</taxon>
        <taxon>Gammaproteobacteria</taxon>
        <taxon>Vibrionales</taxon>
        <taxon>Vibrionaceae</taxon>
        <taxon>Vibrio</taxon>
    </lineage>
</organism>
<sequence length="522" mass="57951">MSLAHEVRVLELESQVELLERLQLLTNFGSNLVTVAGQPGSGKSWLAQRYLEAWASEQNQCLLLCHPSQDDQQRRALLLSQIVSDPLFNQQDSLSDSLTRLLDGESCDVVIVIDDAHQLTEVLVSELWMLVLEAQANPLWNINIVLFSELGNLDALLTRLSYGQDHKPIDLEIDTLSQVEAEQFFESLVVRYVDDDSEKRVRSAFKKTKPIPGDLMALGELKVEKRIIIRSIIGSPTTIAILVTLLLVVIGGGYWWMLNQPTPDDKAQALISPAEQTAIPTLEVANDDSEDLKVESSQNHSDGQLLDPSYEGATDDSSALPPVIIEDMAGVGTVSQDQQRVVITSDVVDALLDDKPESVDTSTIEAAVEENTVSVLVPENNVQQQVTNQDNVQQPINPSSSDAVVQVEGVNEQETAPNKTITFSFAREELKALSPRAYTLQLGAMTSLEDVQSFIEQYSIQEQARIYPTVRNGAEWFIIVYQDYPTIQVARDSVETLPKDLQNLGPWAKSLNQVHREIDRVK</sequence>
<keyword evidence="2" id="KW-0472">Membrane</keyword>
<keyword evidence="5" id="KW-1185">Reference proteome</keyword>
<dbReference type="Gene3D" id="3.30.70.1070">
    <property type="entry name" value="Sporulation related repeat"/>
    <property type="match status" value="1"/>
</dbReference>
<evidence type="ECO:0000313" key="5">
    <source>
        <dbReference type="Proteomes" id="UP001570417"/>
    </source>
</evidence>
<dbReference type="Pfam" id="PF05036">
    <property type="entry name" value="SPOR"/>
    <property type="match status" value="1"/>
</dbReference>
<reference evidence="4 5" key="1">
    <citation type="journal article" date="2024" name="ISME J.">
        <title>Tailless and filamentous prophages are predominant in marine Vibrio.</title>
        <authorList>
            <person name="Steensen K."/>
            <person name="Seneca J."/>
            <person name="Bartlau N."/>
            <person name="Yu X.A."/>
            <person name="Hussain F.A."/>
            <person name="Polz M.F."/>
        </authorList>
    </citation>
    <scope>NUCLEOTIDE SEQUENCE [LARGE SCALE GENOMIC DNA]</scope>
    <source>
        <strain evidence="4 5">10N.222.51.A1</strain>
    </source>
</reference>
<dbReference type="PANTHER" id="PTHR35894">
    <property type="entry name" value="GENERAL SECRETION PATHWAY PROTEIN A-RELATED"/>
    <property type="match status" value="1"/>
</dbReference>
<accession>A0ABV4N6T6</accession>
<evidence type="ECO:0000256" key="1">
    <source>
        <dbReference type="SAM" id="MobiDB-lite"/>
    </source>
</evidence>
<keyword evidence="2" id="KW-0812">Transmembrane</keyword>
<evidence type="ECO:0000256" key="2">
    <source>
        <dbReference type="SAM" id="Phobius"/>
    </source>
</evidence>
<dbReference type="SUPFAM" id="SSF52540">
    <property type="entry name" value="P-loop containing nucleoside triphosphate hydrolases"/>
    <property type="match status" value="1"/>
</dbReference>
<dbReference type="InterPro" id="IPR052026">
    <property type="entry name" value="ExeA_AAA_ATPase_DNA-bind"/>
</dbReference>
<dbReference type="InterPro" id="IPR007730">
    <property type="entry name" value="SPOR-like_dom"/>
</dbReference>
<evidence type="ECO:0000313" key="4">
    <source>
        <dbReference type="EMBL" id="MFA0567107.1"/>
    </source>
</evidence>
<gene>
    <name evidence="4" type="ORF">AB4566_02315</name>
</gene>
<protein>
    <submittedName>
        <fullName evidence="4">AAA family ATPase</fullName>
    </submittedName>
</protein>
<dbReference type="EMBL" id="JBFRUW010000004">
    <property type="protein sequence ID" value="MFA0567107.1"/>
    <property type="molecule type" value="Genomic_DNA"/>
</dbReference>
<evidence type="ECO:0000259" key="3">
    <source>
        <dbReference type="PROSITE" id="PS51724"/>
    </source>
</evidence>
<dbReference type="PANTHER" id="PTHR35894:SF7">
    <property type="entry name" value="GENERAL SECRETION PATHWAY PROTEIN A-RELATED"/>
    <property type="match status" value="1"/>
</dbReference>
<keyword evidence="2" id="KW-1133">Transmembrane helix</keyword>
<proteinExistence type="predicted"/>
<dbReference type="InterPro" id="IPR036680">
    <property type="entry name" value="SPOR-like_sf"/>
</dbReference>
<comment type="caution">
    <text evidence="4">The sequence shown here is derived from an EMBL/GenBank/DDBJ whole genome shotgun (WGS) entry which is preliminary data.</text>
</comment>
<dbReference type="InterPro" id="IPR049945">
    <property type="entry name" value="AAA_22"/>
</dbReference>
<dbReference type="Pfam" id="PF13401">
    <property type="entry name" value="AAA_22"/>
    <property type="match status" value="1"/>
</dbReference>
<dbReference type="Gene3D" id="3.40.50.300">
    <property type="entry name" value="P-loop containing nucleotide triphosphate hydrolases"/>
    <property type="match status" value="1"/>
</dbReference>
<dbReference type="PROSITE" id="PS51724">
    <property type="entry name" value="SPOR"/>
    <property type="match status" value="1"/>
</dbReference>